<reference evidence="4" key="1">
    <citation type="submission" date="2020-03" db="EMBL/GenBank/DDBJ databases">
        <title>Transcriptomic Profiling of the Digestive Tract of the Rat Flea, Xenopsylla cheopis, Following Blood Feeding and Infection with Yersinia pestis.</title>
        <authorList>
            <person name="Bland D.M."/>
            <person name="Martens C.A."/>
            <person name="Virtaneva K."/>
            <person name="Kanakabandi K."/>
            <person name="Long D."/>
            <person name="Rosenke R."/>
            <person name="Saturday G.A."/>
            <person name="Hoyt F.H."/>
            <person name="Bruno D.P."/>
            <person name="Ribeiro J.M.C."/>
            <person name="Hinnebusch J."/>
        </authorList>
    </citation>
    <scope>NUCLEOTIDE SEQUENCE</scope>
</reference>
<name>A0A6M2DSL0_XENCH</name>
<dbReference type="InterPro" id="IPR008936">
    <property type="entry name" value="Rho_GTPase_activation_prot"/>
</dbReference>
<proteinExistence type="predicted"/>
<dbReference type="InterPro" id="IPR050729">
    <property type="entry name" value="Rho-GAP"/>
</dbReference>
<dbReference type="PROSITE" id="PS50238">
    <property type="entry name" value="RHOGAP"/>
    <property type="match status" value="1"/>
</dbReference>
<accession>A0A6M2DSL0</accession>
<dbReference type="GO" id="GO:0005737">
    <property type="term" value="C:cytoplasm"/>
    <property type="evidence" value="ECO:0007669"/>
    <property type="project" value="TreeGrafter"/>
</dbReference>
<dbReference type="Pfam" id="PF00620">
    <property type="entry name" value="RhoGAP"/>
    <property type="match status" value="1"/>
</dbReference>
<feature type="region of interest" description="Disordered" evidence="2">
    <location>
        <begin position="272"/>
        <end position="319"/>
    </location>
</feature>
<dbReference type="PANTHER" id="PTHR23176:SF129">
    <property type="entry name" value="RHO GTPASE ACTIVATING PROTEIN AT 16F, ISOFORM E-RELATED"/>
    <property type="match status" value="1"/>
</dbReference>
<dbReference type="Gene3D" id="2.30.29.30">
    <property type="entry name" value="Pleckstrin-homology domain (PH domain)/Phosphotyrosine-binding domain (PTB)"/>
    <property type="match status" value="1"/>
</dbReference>
<dbReference type="AlphaFoldDB" id="A0A6M2DSL0"/>
<dbReference type="InterPro" id="IPR000198">
    <property type="entry name" value="RhoGAP_dom"/>
</dbReference>
<keyword evidence="1" id="KW-0343">GTPase activation</keyword>
<dbReference type="GO" id="GO:0005096">
    <property type="term" value="F:GTPase activator activity"/>
    <property type="evidence" value="ECO:0007669"/>
    <property type="project" value="UniProtKB-KW"/>
</dbReference>
<sequence length="689" mass="78285">MNDKVPKHVKIRPNSGIFIKHVNEMEATSNMTWNQIDGQRTMNLKPEQSNCATNIPYQSRRSKSMILNGKLNLERKVNKTATDGVFQAKKQNQNIFTRLFKKTNSEDHNESSKTKAPDENLENVNAHIEKAPIEVTLSNFDVVLNELNKKMSKYQLREAEDARPLKKVQRSKTFVAKRKSRSLDDIFTTDIDIKKVNNQLMEEFTLKFGSKSVHKNWMVVDPEILEERQGKPTSQEIIVPKLISSNNSISKAAFKNKLEKCLLESHEHNLNLVQDEQNSDKTHSRGPSLRKKGQSDQRQKLRPTSGILSSALPPRTPQILSSDKVKYAVNVERKVIDGKKRKSWQNSRAVVTDTHIYFWKDKDAFDRYMEALTSPSKSTKPSYGLNSSNCPELCLSLKEIDINLADDKDTSKGVVKVTPLAQTDALELIGDGLLLRTEKFKDIELLLHHVCVGSGIKPPQTMTPLLTTYETTSVKKDSVENLDQDQAGFNLLRWFKRRPPMDTLINKGIMQVTVFGASLESLCVDVGSLKSLVPSFVRACTDRLEKTEGFMEVDGLYRASANLSRIQQLRIQVNQGSLNAVYNEDDPHVIAGALKLFFRELKEPLIPYDTFYSFLEASALTDEEEKMSRLHRLIQDLPPCNRDTLQHLIAHLVRVTECSNINRMHVGNLAIVWGPSLMWKPPENYKTGN</sequence>
<protein>
    <submittedName>
        <fullName evidence="4">Putative rho gtpase-activating protein</fullName>
    </submittedName>
</protein>
<dbReference type="SUPFAM" id="SSF48350">
    <property type="entry name" value="GTPase activation domain, GAP"/>
    <property type="match status" value="1"/>
</dbReference>
<dbReference type="EMBL" id="GIIL01005068">
    <property type="protein sequence ID" value="NOV48794.1"/>
    <property type="molecule type" value="Transcribed_RNA"/>
</dbReference>
<organism evidence="4">
    <name type="scientific">Xenopsylla cheopis</name>
    <name type="common">Oriental rat flea</name>
    <name type="synonym">Pulex cheopis</name>
    <dbReference type="NCBI Taxonomy" id="163159"/>
    <lineage>
        <taxon>Eukaryota</taxon>
        <taxon>Metazoa</taxon>
        <taxon>Ecdysozoa</taxon>
        <taxon>Arthropoda</taxon>
        <taxon>Hexapoda</taxon>
        <taxon>Insecta</taxon>
        <taxon>Pterygota</taxon>
        <taxon>Neoptera</taxon>
        <taxon>Endopterygota</taxon>
        <taxon>Siphonaptera</taxon>
        <taxon>Pulicidae</taxon>
        <taxon>Xenopsyllinae</taxon>
        <taxon>Xenopsylla</taxon>
    </lineage>
</organism>
<evidence type="ECO:0000256" key="1">
    <source>
        <dbReference type="ARBA" id="ARBA00022468"/>
    </source>
</evidence>
<evidence type="ECO:0000256" key="2">
    <source>
        <dbReference type="SAM" id="MobiDB-lite"/>
    </source>
</evidence>
<dbReference type="PANTHER" id="PTHR23176">
    <property type="entry name" value="RHO/RAC/CDC GTPASE-ACTIVATING PROTEIN"/>
    <property type="match status" value="1"/>
</dbReference>
<dbReference type="GO" id="GO:0007165">
    <property type="term" value="P:signal transduction"/>
    <property type="evidence" value="ECO:0007669"/>
    <property type="project" value="InterPro"/>
</dbReference>
<dbReference type="SMART" id="SM00324">
    <property type="entry name" value="RhoGAP"/>
    <property type="match status" value="1"/>
</dbReference>
<evidence type="ECO:0000259" key="3">
    <source>
        <dbReference type="PROSITE" id="PS50238"/>
    </source>
</evidence>
<dbReference type="InterPro" id="IPR011993">
    <property type="entry name" value="PH-like_dom_sf"/>
</dbReference>
<evidence type="ECO:0000313" key="4">
    <source>
        <dbReference type="EMBL" id="NOV48794.1"/>
    </source>
</evidence>
<dbReference type="Gene3D" id="1.10.555.10">
    <property type="entry name" value="Rho GTPase activation protein"/>
    <property type="match status" value="1"/>
</dbReference>
<feature type="domain" description="Rho-GAP" evidence="3">
    <location>
        <begin position="517"/>
        <end position="689"/>
    </location>
</feature>